<reference evidence="2" key="1">
    <citation type="submission" date="2020-07" db="EMBL/GenBank/DDBJ databases">
        <title>Ethylene signaling mediates host invasion by parasitic plants.</title>
        <authorList>
            <person name="Yoshida S."/>
        </authorList>
    </citation>
    <scope>NUCLEOTIDE SEQUENCE</scope>
    <source>
        <strain evidence="2">Okayama</strain>
    </source>
</reference>
<feature type="domain" description="At1g61320/AtMIF1 LRR" evidence="1">
    <location>
        <begin position="35"/>
        <end position="302"/>
    </location>
</feature>
<dbReference type="Gene3D" id="3.80.10.10">
    <property type="entry name" value="Ribonuclease Inhibitor"/>
    <property type="match status" value="1"/>
</dbReference>
<accession>A0A830CD28</accession>
<dbReference type="SUPFAM" id="SSF52047">
    <property type="entry name" value="RNI-like"/>
    <property type="match status" value="1"/>
</dbReference>
<evidence type="ECO:0000313" key="2">
    <source>
        <dbReference type="EMBL" id="GFP93145.1"/>
    </source>
</evidence>
<dbReference type="InterPro" id="IPR032675">
    <property type="entry name" value="LRR_dom_sf"/>
</dbReference>
<dbReference type="InterPro" id="IPR055357">
    <property type="entry name" value="LRR_At1g61320_AtMIF1"/>
</dbReference>
<dbReference type="InterPro" id="IPR053772">
    <property type="entry name" value="At1g61320/At1g61330-like"/>
</dbReference>
<keyword evidence="3" id="KW-1185">Reference proteome</keyword>
<dbReference type="PANTHER" id="PTHR34145">
    <property type="entry name" value="OS02G0105600 PROTEIN"/>
    <property type="match status" value="1"/>
</dbReference>
<dbReference type="EMBL" id="BMAC01000302">
    <property type="protein sequence ID" value="GFP93145.1"/>
    <property type="molecule type" value="Genomic_DNA"/>
</dbReference>
<name>A0A830CD28_9LAMI</name>
<protein>
    <submittedName>
        <fullName evidence="2">F-box protein at3g03040</fullName>
    </submittedName>
</protein>
<dbReference type="Proteomes" id="UP000653305">
    <property type="component" value="Unassembled WGS sequence"/>
</dbReference>
<dbReference type="PANTHER" id="PTHR34145:SF68">
    <property type="entry name" value="FBD DOMAIN-CONTAINING PROTEIN"/>
    <property type="match status" value="1"/>
</dbReference>
<proteinExistence type="predicted"/>
<dbReference type="OrthoDB" id="914022at2759"/>
<organism evidence="2 3">
    <name type="scientific">Phtheirospermum japonicum</name>
    <dbReference type="NCBI Taxonomy" id="374723"/>
    <lineage>
        <taxon>Eukaryota</taxon>
        <taxon>Viridiplantae</taxon>
        <taxon>Streptophyta</taxon>
        <taxon>Embryophyta</taxon>
        <taxon>Tracheophyta</taxon>
        <taxon>Spermatophyta</taxon>
        <taxon>Magnoliopsida</taxon>
        <taxon>eudicotyledons</taxon>
        <taxon>Gunneridae</taxon>
        <taxon>Pentapetalae</taxon>
        <taxon>asterids</taxon>
        <taxon>lamiids</taxon>
        <taxon>Lamiales</taxon>
        <taxon>Orobanchaceae</taxon>
        <taxon>Orobanchaceae incertae sedis</taxon>
        <taxon>Phtheirospermum</taxon>
    </lineage>
</organism>
<dbReference type="Pfam" id="PF23622">
    <property type="entry name" value="LRR_At1g61320_AtMIF1"/>
    <property type="match status" value="1"/>
</dbReference>
<dbReference type="AlphaFoldDB" id="A0A830CD28"/>
<evidence type="ECO:0000259" key="1">
    <source>
        <dbReference type="Pfam" id="PF23622"/>
    </source>
</evidence>
<evidence type="ECO:0000313" key="3">
    <source>
        <dbReference type="Proteomes" id="UP000653305"/>
    </source>
</evidence>
<sequence>MHFWKGANIESWLEFALDRQVKIIDIRVCKMKITLNLSNLIGRPLPGLKCLKQLYFHGVHVDDLEVQLLLSNFPLLESLTIEFSRRLRNVLVVGHGMILKLKRLDISYAEYLESIEIRDMVNLVSFKCYGHRSRYVLRLGNLPKLIEFSTSEEHAKNTLAVVLPTIPSYIHDQLRLLKVWTHPPLIQTHLPAYELINVKHLELKVNIEARYSTIQLFPLIEACSSLEKLEIEFLWRLNNAKKLKDCEVLLFSPSKKKSPNLKKLTMSGYLGSTAELEFALVMMNKAASLEELSVEPCDLTPKIRRMATARAWKQFRPLTPNSVNLVIL</sequence>
<gene>
    <name evidence="2" type="ORF">PHJA_001458800</name>
</gene>
<comment type="caution">
    <text evidence="2">The sequence shown here is derived from an EMBL/GenBank/DDBJ whole genome shotgun (WGS) entry which is preliminary data.</text>
</comment>